<evidence type="ECO:0000256" key="7">
    <source>
        <dbReference type="ARBA" id="ARBA00024033"/>
    </source>
</evidence>
<name>A0A7X0HDI8_9ACTN</name>
<evidence type="ECO:0000256" key="5">
    <source>
        <dbReference type="ARBA" id="ARBA00022989"/>
    </source>
</evidence>
<accession>A0A7X0HDI8</accession>
<dbReference type="AlphaFoldDB" id="A0A7X0HDI8"/>
<feature type="transmembrane region" description="Helical" evidence="9">
    <location>
        <begin position="196"/>
        <end position="218"/>
    </location>
</feature>
<feature type="transmembrane region" description="Helical" evidence="9">
    <location>
        <begin position="118"/>
        <end position="139"/>
    </location>
</feature>
<comment type="subcellular location">
    <subcellularLocation>
        <location evidence="1">Cell membrane</location>
        <topology evidence="1">Multi-pass membrane protein</topology>
    </subcellularLocation>
</comment>
<evidence type="ECO:0000256" key="4">
    <source>
        <dbReference type="ARBA" id="ARBA00022692"/>
    </source>
</evidence>
<dbReference type="GO" id="GO:0016758">
    <property type="term" value="F:hexosyltransferase activity"/>
    <property type="evidence" value="ECO:0007669"/>
    <property type="project" value="InterPro"/>
</dbReference>
<feature type="transmembrane region" description="Helical" evidence="9">
    <location>
        <begin position="44"/>
        <end position="63"/>
    </location>
</feature>
<feature type="transmembrane region" description="Helical" evidence="9">
    <location>
        <begin position="286"/>
        <end position="303"/>
    </location>
</feature>
<evidence type="ECO:0000256" key="9">
    <source>
        <dbReference type="SAM" id="Phobius"/>
    </source>
</evidence>
<comment type="caution">
    <text evidence="10">The sequence shown here is derived from an EMBL/GenBank/DDBJ whole genome shotgun (WGS) entry which is preliminary data.</text>
</comment>
<protein>
    <submittedName>
        <fullName evidence="10">Alpha-1,2-mannosyltransferase</fullName>
        <ecNumber evidence="10">2.4.1.-</ecNumber>
    </submittedName>
</protein>
<feature type="compositionally biased region" description="Basic and acidic residues" evidence="8">
    <location>
        <begin position="1"/>
        <end position="19"/>
    </location>
</feature>
<dbReference type="InterPro" id="IPR018584">
    <property type="entry name" value="GT87"/>
</dbReference>
<keyword evidence="4 9" id="KW-0812">Transmembrane</keyword>
<feature type="transmembrane region" description="Helical" evidence="9">
    <location>
        <begin position="388"/>
        <end position="404"/>
    </location>
</feature>
<sequence length="434" mass="47238">MTTDRTENARAVDRPEEASPRAARTTGASPGAGGSRPARPRALLGARVLLLLSVAALTALFLVTRIPLGDTLVYRAEGQAVVDGTSLYDFVTTEWKLPATYPPFAAILFVPTTWVPVVAMKVCFFVGNLILLAVLVRLSWRFAKLPQRPELVLVATAAAIWLEPVFQTFVFGQINLALACLVLWDLNRPKGALGKGIGLGVAAGIKLTPAIFIVYLLITGRVRNGLTALASFVATVLLGILVLPSASLDFWTRRMFETERVGKVWIVDNQSLQGMIARAMNSMEPGLVWFGCAAVVGLAGLWLARRAVRAGLEEWGIVTVALTMLLVSPISWSHHWVWCVPLLALLCGERRYRAAAALAALFTCRSFWALPHHGDLDVQLPWWQQPGLSPYAMASLGLLGWLAWRLRGGRPQGRTVYGAMPEPRKSASEARSAK</sequence>
<dbReference type="EC" id="2.4.1.-" evidence="10"/>
<evidence type="ECO:0000313" key="11">
    <source>
        <dbReference type="Proteomes" id="UP000540423"/>
    </source>
</evidence>
<dbReference type="Proteomes" id="UP000540423">
    <property type="component" value="Unassembled WGS sequence"/>
</dbReference>
<evidence type="ECO:0000256" key="2">
    <source>
        <dbReference type="ARBA" id="ARBA00022475"/>
    </source>
</evidence>
<reference evidence="10 11" key="1">
    <citation type="submission" date="2020-08" db="EMBL/GenBank/DDBJ databases">
        <title>Genomic Encyclopedia of Type Strains, Phase IV (KMG-IV): sequencing the most valuable type-strain genomes for metagenomic binning, comparative biology and taxonomic classification.</title>
        <authorList>
            <person name="Goeker M."/>
        </authorList>
    </citation>
    <scope>NUCLEOTIDE SEQUENCE [LARGE SCALE GENOMIC DNA]</scope>
    <source>
        <strain evidence="10 11">DSM 40141</strain>
    </source>
</reference>
<evidence type="ECO:0000256" key="1">
    <source>
        <dbReference type="ARBA" id="ARBA00004651"/>
    </source>
</evidence>
<feature type="transmembrane region" description="Helical" evidence="9">
    <location>
        <begin position="225"/>
        <end position="246"/>
    </location>
</feature>
<comment type="similarity">
    <text evidence="7">Belongs to the glycosyltransferase 87 family.</text>
</comment>
<keyword evidence="3 10" id="KW-0808">Transferase</keyword>
<evidence type="ECO:0000256" key="8">
    <source>
        <dbReference type="SAM" id="MobiDB-lite"/>
    </source>
</evidence>
<keyword evidence="5 9" id="KW-1133">Transmembrane helix</keyword>
<dbReference type="GO" id="GO:0005886">
    <property type="term" value="C:plasma membrane"/>
    <property type="evidence" value="ECO:0007669"/>
    <property type="project" value="UniProtKB-SubCell"/>
</dbReference>
<keyword evidence="2" id="KW-1003">Cell membrane</keyword>
<gene>
    <name evidence="10" type="ORF">HNQ79_002078</name>
</gene>
<feature type="transmembrane region" description="Helical" evidence="9">
    <location>
        <begin position="315"/>
        <end position="332"/>
    </location>
</feature>
<evidence type="ECO:0000256" key="6">
    <source>
        <dbReference type="ARBA" id="ARBA00023136"/>
    </source>
</evidence>
<dbReference type="EMBL" id="JACHEM010000004">
    <property type="protein sequence ID" value="MBB6435621.1"/>
    <property type="molecule type" value="Genomic_DNA"/>
</dbReference>
<feature type="compositionally biased region" description="Low complexity" evidence="8">
    <location>
        <begin position="21"/>
        <end position="37"/>
    </location>
</feature>
<keyword evidence="6 9" id="KW-0472">Membrane</keyword>
<feature type="transmembrane region" description="Helical" evidence="9">
    <location>
        <begin position="151"/>
        <end position="184"/>
    </location>
</feature>
<feature type="region of interest" description="Disordered" evidence="8">
    <location>
        <begin position="1"/>
        <end position="37"/>
    </location>
</feature>
<dbReference type="Pfam" id="PF09594">
    <property type="entry name" value="GT87"/>
    <property type="match status" value="1"/>
</dbReference>
<organism evidence="10 11">
    <name type="scientific">Streptomyces candidus</name>
    <dbReference type="NCBI Taxonomy" id="67283"/>
    <lineage>
        <taxon>Bacteria</taxon>
        <taxon>Bacillati</taxon>
        <taxon>Actinomycetota</taxon>
        <taxon>Actinomycetes</taxon>
        <taxon>Kitasatosporales</taxon>
        <taxon>Streptomycetaceae</taxon>
        <taxon>Streptomyces</taxon>
    </lineage>
</organism>
<evidence type="ECO:0000256" key="3">
    <source>
        <dbReference type="ARBA" id="ARBA00022679"/>
    </source>
</evidence>
<proteinExistence type="inferred from homology"/>
<keyword evidence="11" id="KW-1185">Reference proteome</keyword>
<evidence type="ECO:0000313" key="10">
    <source>
        <dbReference type="EMBL" id="MBB6435621.1"/>
    </source>
</evidence>
<keyword evidence="10" id="KW-0328">Glycosyltransferase</keyword>